<dbReference type="PANTHER" id="PTHR34075:SF5">
    <property type="entry name" value="BLR3430 PROTEIN"/>
    <property type="match status" value="1"/>
</dbReference>
<geneLocation type="plasmid" evidence="2 3">
    <name>pdjl-6-4</name>
</geneLocation>
<dbReference type="RefSeq" id="WP_058228043.1">
    <property type="nucleotide sequence ID" value="NZ_CP096567.1"/>
</dbReference>
<dbReference type="InterPro" id="IPR012340">
    <property type="entry name" value="NA-bd_OB-fold"/>
</dbReference>
<evidence type="ECO:0000259" key="1">
    <source>
        <dbReference type="Pfam" id="PF01796"/>
    </source>
</evidence>
<accession>A0AB38RML4</accession>
<dbReference type="Proteomes" id="UP000831484">
    <property type="component" value="Plasmid pdjl-6-4"/>
</dbReference>
<dbReference type="SUPFAM" id="SSF53901">
    <property type="entry name" value="Thiolase-like"/>
    <property type="match status" value="2"/>
</dbReference>
<dbReference type="PANTHER" id="PTHR34075">
    <property type="entry name" value="BLR3430 PROTEIN"/>
    <property type="match status" value="1"/>
</dbReference>
<protein>
    <submittedName>
        <fullName evidence="2">OB-fold domain-containing protein</fullName>
    </submittedName>
</protein>
<dbReference type="GO" id="GO:0016746">
    <property type="term" value="F:acyltransferase activity"/>
    <property type="evidence" value="ECO:0007669"/>
    <property type="project" value="InterPro"/>
</dbReference>
<dbReference type="EMBL" id="CP096567">
    <property type="protein sequence ID" value="UPU46447.1"/>
    <property type="molecule type" value="Genomic_DNA"/>
</dbReference>
<organism evidence="2 3">
    <name type="scientific">Rhodococcus qingshengii JCM 15477</name>
    <dbReference type="NCBI Taxonomy" id="1303681"/>
    <lineage>
        <taxon>Bacteria</taxon>
        <taxon>Bacillati</taxon>
        <taxon>Actinomycetota</taxon>
        <taxon>Actinomycetes</taxon>
        <taxon>Mycobacteriales</taxon>
        <taxon>Nocardiaceae</taxon>
        <taxon>Rhodococcus</taxon>
        <taxon>Rhodococcus erythropolis group</taxon>
    </lineage>
</organism>
<sequence length="460" mass="47757">MTTQRLGITSYGTYLPRHRVSLAEIASAGGASGGRGERVAASFDEDSTTMAVEAARAALAGGTDQDPRSLYLATTSPAYADKTNAVAVHAALGLDRDVFAADIAGSARGTVAALLTAGESGGLAVLSDVITGRPGSADERSGGDGAAAFVFGSAETALATVLARASLSEEFLDRWRVPGAAAGSQWEERFGLERYLPLIAEVAKEALAKADIGQVDHVVVVSPNSGVTKRAAKLLPAVIGTTGSPIGYAGAAGLGLALADVLDRAEPGQSILLISAADGADALVLRTTDRILQARQSVSVANQLDSGRALPYFTYLNWRGLLDREPPRRPEPDWAAAPPSARALGWKFNFAGTRCSACSFLHLPPARVCKGCGAVDKMIAESLAPREGSVATYTVDRLAFSPSPPVVDAVVNFDGGGRYTLEVADSDAETLRVGARVGLTFRRLGTTSGVHNYFWKAKAL</sequence>
<keyword evidence="2" id="KW-0614">Plasmid</keyword>
<evidence type="ECO:0000313" key="3">
    <source>
        <dbReference type="Proteomes" id="UP000831484"/>
    </source>
</evidence>
<dbReference type="InterPro" id="IPR016039">
    <property type="entry name" value="Thiolase-like"/>
</dbReference>
<dbReference type="AlphaFoldDB" id="A0AB38RML4"/>
<feature type="domain" description="ChsH2 C-terminal OB-fold" evidence="1">
    <location>
        <begin position="384"/>
        <end position="442"/>
    </location>
</feature>
<reference evidence="3" key="1">
    <citation type="journal article" date="2022" name="Environ. Microbiol.">
        <title>Functional analysis, diversity, and distribution of carbendazim hydrolases MheI and CbmA, responsible for the initial step in carbendazim degradation.</title>
        <authorList>
            <person name="Zhang M."/>
            <person name="Bai X."/>
            <person name="Li Q."/>
            <person name="Zhang L."/>
            <person name="Zhu Q."/>
            <person name="Gao S."/>
            <person name="Ke Z."/>
            <person name="Jiang M."/>
            <person name="Hu J."/>
            <person name="Qiu J."/>
            <person name="Hong Q."/>
        </authorList>
    </citation>
    <scope>NUCLEOTIDE SEQUENCE [LARGE SCALE GENOMIC DNA]</scope>
    <source>
        <strain evidence="3">djl-6</strain>
    </source>
</reference>
<dbReference type="InterPro" id="IPR002878">
    <property type="entry name" value="ChsH2_C"/>
</dbReference>
<evidence type="ECO:0000313" key="2">
    <source>
        <dbReference type="EMBL" id="UPU46447.1"/>
    </source>
</evidence>
<dbReference type="Pfam" id="PF01796">
    <property type="entry name" value="OB_ChsH2_C"/>
    <property type="match status" value="1"/>
</dbReference>
<name>A0AB38RML4_RHOSG</name>
<gene>
    <name evidence="2" type="ORF">M0639_32355</name>
</gene>
<keyword evidence="3" id="KW-1185">Reference proteome</keyword>
<dbReference type="InterPro" id="IPR052513">
    <property type="entry name" value="Thioester_dehydratase-like"/>
</dbReference>
<dbReference type="Gene3D" id="3.40.47.10">
    <property type="match status" value="1"/>
</dbReference>
<proteinExistence type="predicted"/>
<dbReference type="SUPFAM" id="SSF50249">
    <property type="entry name" value="Nucleic acid-binding proteins"/>
    <property type="match status" value="1"/>
</dbReference>